<gene>
    <name evidence="2" type="ORF">CUV01_10885</name>
</gene>
<dbReference type="PANTHER" id="PTHR10605:SF56">
    <property type="entry name" value="BIFUNCTIONAL HEPARAN SULFATE N-DEACETYLASE_N-SULFOTRANSFERASE"/>
    <property type="match status" value="1"/>
</dbReference>
<dbReference type="InterPro" id="IPR037359">
    <property type="entry name" value="NST/OST"/>
</dbReference>
<dbReference type="GO" id="GO:0008146">
    <property type="term" value="F:sulfotransferase activity"/>
    <property type="evidence" value="ECO:0007669"/>
    <property type="project" value="InterPro"/>
</dbReference>
<dbReference type="InterPro" id="IPR027417">
    <property type="entry name" value="P-loop_NTPase"/>
</dbReference>
<dbReference type="SUPFAM" id="SSF52540">
    <property type="entry name" value="P-loop containing nucleoside triphosphate hydrolases"/>
    <property type="match status" value="1"/>
</dbReference>
<dbReference type="Proteomes" id="UP000233742">
    <property type="component" value="Chromosome"/>
</dbReference>
<keyword evidence="1 2" id="KW-0808">Transferase</keyword>
<reference evidence="2 3" key="1">
    <citation type="submission" date="2017-12" db="EMBL/GenBank/DDBJ databases">
        <authorList>
            <person name="Hurst M.R.H."/>
        </authorList>
    </citation>
    <scope>NUCLEOTIDE SEQUENCE [LARGE SCALE GENOMIC DNA]</scope>
    <source>
        <strain evidence="2 3">BM15</strain>
    </source>
</reference>
<dbReference type="Gene3D" id="3.40.50.300">
    <property type="entry name" value="P-loop containing nucleotide triphosphate hydrolases"/>
    <property type="match status" value="1"/>
</dbReference>
<evidence type="ECO:0000313" key="3">
    <source>
        <dbReference type="Proteomes" id="UP000233742"/>
    </source>
</evidence>
<evidence type="ECO:0000256" key="1">
    <source>
        <dbReference type="ARBA" id="ARBA00022679"/>
    </source>
</evidence>
<accession>A0A2K9EKA6</accession>
<dbReference type="AlphaFoldDB" id="A0A2K9EKA6"/>
<dbReference type="Pfam" id="PF13469">
    <property type="entry name" value="Sulfotransfer_3"/>
    <property type="match status" value="1"/>
</dbReference>
<dbReference type="RefSeq" id="WP_101460493.1">
    <property type="nucleotide sequence ID" value="NZ_CP025408.1"/>
</dbReference>
<dbReference type="KEGG" id="paro:CUV01_10885"/>
<dbReference type="OrthoDB" id="981508at2"/>
<keyword evidence="3" id="KW-1185">Reference proteome</keyword>
<protein>
    <submittedName>
        <fullName evidence="2">Sulfotransferase</fullName>
    </submittedName>
</protein>
<sequence length="291" mass="34161">MTTERETDWNAPGKPRKPTILGIGAQKAGTTWLSQMLSQHPKVWTPPFKEVQLFSHRFVEEHRQWLPWHFRRARQNIEKRWAARGEPMPQGLTDYLDDITAEPMFTDDWYKRIFAPAPRGNETLDISPEYSTIPDEGVDFVRDFLPRTRFIYLIRQPVDRVISQMKMHMTRKKQNPRTAQPWLDLLDDPALYNRGNYAEYVPRWQSRFGPDRLLILPFGRIATDPAGLLAEIETFLDLPPFEYVGLHRKVFAAPEELSAPGEVRDILRERLKSQFDFLEANLPAEFCKQLR</sequence>
<organism evidence="2 3">
    <name type="scientific">Paracoccus tegillarcae</name>
    <dbReference type="NCBI Taxonomy" id="1529068"/>
    <lineage>
        <taxon>Bacteria</taxon>
        <taxon>Pseudomonadati</taxon>
        <taxon>Pseudomonadota</taxon>
        <taxon>Alphaproteobacteria</taxon>
        <taxon>Rhodobacterales</taxon>
        <taxon>Paracoccaceae</taxon>
        <taxon>Paracoccus</taxon>
    </lineage>
</organism>
<dbReference type="PANTHER" id="PTHR10605">
    <property type="entry name" value="HEPARAN SULFATE SULFOTRANSFERASE"/>
    <property type="match status" value="1"/>
</dbReference>
<dbReference type="EMBL" id="CP025408">
    <property type="protein sequence ID" value="AUH33827.1"/>
    <property type="molecule type" value="Genomic_DNA"/>
</dbReference>
<name>A0A2K9EKA6_9RHOB</name>
<proteinExistence type="predicted"/>
<evidence type="ECO:0000313" key="2">
    <source>
        <dbReference type="EMBL" id="AUH33827.1"/>
    </source>
</evidence>